<accession>A0A9X1PNF6</accession>
<feature type="transmembrane region" description="Helical" evidence="1">
    <location>
        <begin position="12"/>
        <end position="28"/>
    </location>
</feature>
<keyword evidence="1" id="KW-0472">Membrane</keyword>
<evidence type="ECO:0000313" key="2">
    <source>
        <dbReference type="EMBL" id="MCF0061731.1"/>
    </source>
</evidence>
<reference evidence="2" key="1">
    <citation type="submission" date="2021-12" db="EMBL/GenBank/DDBJ databases">
        <title>Novel species in genus Dyadobacter.</title>
        <authorList>
            <person name="Ma C."/>
        </authorList>
    </citation>
    <scope>NUCLEOTIDE SEQUENCE</scope>
    <source>
        <strain evidence="2">LJ419</strain>
    </source>
</reference>
<dbReference type="RefSeq" id="WP_234654997.1">
    <property type="nucleotide sequence ID" value="NZ_CP094997.1"/>
</dbReference>
<dbReference type="Proteomes" id="UP001139000">
    <property type="component" value="Unassembled WGS sequence"/>
</dbReference>
<evidence type="ECO:0000256" key="1">
    <source>
        <dbReference type="SAM" id="Phobius"/>
    </source>
</evidence>
<dbReference type="EMBL" id="JAJTTC010000001">
    <property type="protein sequence ID" value="MCF0061731.1"/>
    <property type="molecule type" value="Genomic_DNA"/>
</dbReference>
<organism evidence="2 3">
    <name type="scientific">Dyadobacter chenwenxiniae</name>
    <dbReference type="NCBI Taxonomy" id="2906456"/>
    <lineage>
        <taxon>Bacteria</taxon>
        <taxon>Pseudomonadati</taxon>
        <taxon>Bacteroidota</taxon>
        <taxon>Cytophagia</taxon>
        <taxon>Cytophagales</taxon>
        <taxon>Spirosomataceae</taxon>
        <taxon>Dyadobacter</taxon>
    </lineage>
</organism>
<gene>
    <name evidence="2" type="ORF">LXM26_09515</name>
</gene>
<evidence type="ECO:0000313" key="3">
    <source>
        <dbReference type="Proteomes" id="UP001139000"/>
    </source>
</evidence>
<proteinExistence type="predicted"/>
<comment type="caution">
    <text evidence="2">The sequence shown here is derived from an EMBL/GenBank/DDBJ whole genome shotgun (WGS) entry which is preliminary data.</text>
</comment>
<sequence>MIPVPQLRKTHLAGLLSIFIILTVSTYINRFPTGDDAWFGEQSYWLHKEGIIRSEFFRGIVGWEDQILVSHKLFLGFGAVVIRIYQKPTKV</sequence>
<name>A0A9X1PNF6_9BACT</name>
<protein>
    <submittedName>
        <fullName evidence="2">Uncharacterized protein</fullName>
    </submittedName>
</protein>
<keyword evidence="1" id="KW-0812">Transmembrane</keyword>
<keyword evidence="1" id="KW-1133">Transmembrane helix</keyword>
<feature type="transmembrane region" description="Helical" evidence="1">
    <location>
        <begin position="67"/>
        <end position="85"/>
    </location>
</feature>
<keyword evidence="3" id="KW-1185">Reference proteome</keyword>
<dbReference type="AlphaFoldDB" id="A0A9X1PNF6"/>